<dbReference type="EMBL" id="JAPQKO010000006">
    <property type="protein sequence ID" value="KAJ5155826.1"/>
    <property type="molecule type" value="Genomic_DNA"/>
</dbReference>
<evidence type="ECO:0000313" key="3">
    <source>
        <dbReference type="Proteomes" id="UP001146351"/>
    </source>
</evidence>
<evidence type="ECO:0000256" key="1">
    <source>
        <dbReference type="SAM" id="MobiDB-lite"/>
    </source>
</evidence>
<name>A0A9W9HTU8_9EURO</name>
<protein>
    <submittedName>
        <fullName evidence="2">Uncharacterized protein</fullName>
    </submittedName>
</protein>
<dbReference type="AlphaFoldDB" id="A0A9W9HTU8"/>
<reference evidence="2" key="1">
    <citation type="submission" date="2022-11" db="EMBL/GenBank/DDBJ databases">
        <authorList>
            <person name="Petersen C."/>
        </authorList>
    </citation>
    <scope>NUCLEOTIDE SEQUENCE</scope>
    <source>
        <strain evidence="2">IBT 21917</strain>
    </source>
</reference>
<accession>A0A9W9HTU8</accession>
<feature type="compositionally biased region" description="Low complexity" evidence="1">
    <location>
        <begin position="53"/>
        <end position="68"/>
    </location>
</feature>
<organism evidence="2 3">
    <name type="scientific">Penicillium capsulatum</name>
    <dbReference type="NCBI Taxonomy" id="69766"/>
    <lineage>
        <taxon>Eukaryota</taxon>
        <taxon>Fungi</taxon>
        <taxon>Dikarya</taxon>
        <taxon>Ascomycota</taxon>
        <taxon>Pezizomycotina</taxon>
        <taxon>Eurotiomycetes</taxon>
        <taxon>Eurotiomycetidae</taxon>
        <taxon>Eurotiales</taxon>
        <taxon>Aspergillaceae</taxon>
        <taxon>Penicillium</taxon>
    </lineage>
</organism>
<sequence length="81" mass="8463">MFAAQLPRPNTSSRPAIDSVNTVGLGLLFFESAQRRQTATTVSLVSCRARIASPDGPSALASSDSSSGYTDWSPRLTGTSS</sequence>
<comment type="caution">
    <text evidence="2">The sequence shown here is derived from an EMBL/GenBank/DDBJ whole genome shotgun (WGS) entry which is preliminary data.</text>
</comment>
<evidence type="ECO:0000313" key="2">
    <source>
        <dbReference type="EMBL" id="KAJ5155826.1"/>
    </source>
</evidence>
<keyword evidence="3" id="KW-1185">Reference proteome</keyword>
<dbReference type="Proteomes" id="UP001146351">
    <property type="component" value="Unassembled WGS sequence"/>
</dbReference>
<gene>
    <name evidence="2" type="ORF">N7492_008629</name>
</gene>
<proteinExistence type="predicted"/>
<reference evidence="2" key="2">
    <citation type="journal article" date="2023" name="IMA Fungus">
        <title>Comparative genomic study of the Penicillium genus elucidates a diverse pangenome and 15 lateral gene transfer events.</title>
        <authorList>
            <person name="Petersen C."/>
            <person name="Sorensen T."/>
            <person name="Nielsen M.R."/>
            <person name="Sondergaard T.E."/>
            <person name="Sorensen J.L."/>
            <person name="Fitzpatrick D.A."/>
            <person name="Frisvad J.C."/>
            <person name="Nielsen K.L."/>
        </authorList>
    </citation>
    <scope>NUCLEOTIDE SEQUENCE</scope>
    <source>
        <strain evidence="2">IBT 21917</strain>
    </source>
</reference>
<feature type="region of interest" description="Disordered" evidence="1">
    <location>
        <begin position="52"/>
        <end position="81"/>
    </location>
</feature>